<dbReference type="AlphaFoldDB" id="A0A6P1MB33"/>
<dbReference type="RefSeq" id="WP_160626538.1">
    <property type="nucleotide sequence ID" value="NZ_CP047593.1"/>
</dbReference>
<evidence type="ECO:0000256" key="1">
    <source>
        <dbReference type="SAM" id="SignalP"/>
    </source>
</evidence>
<dbReference type="EMBL" id="CP047593">
    <property type="protein sequence ID" value="QHI68325.1"/>
    <property type="molecule type" value="Genomic_DNA"/>
</dbReference>
<feature type="chain" id="PRO_5026825870" description="MipA/OmpV family protein" evidence="1">
    <location>
        <begin position="20"/>
        <end position="234"/>
    </location>
</feature>
<reference evidence="2 3" key="1">
    <citation type="submission" date="2020-01" db="EMBL/GenBank/DDBJ databases">
        <title>Ponticoccus aerotolerans gen. nov., sp. nov., an anaerobic bacterium and proposal of Ponticoccusceae fam. nov., Ponticoccusles ord. nov. and Ponticoccuse classis nov. in the phylum Kiritimatiellaeota.</title>
        <authorList>
            <person name="Zhou L.Y."/>
            <person name="Du Z.J."/>
        </authorList>
    </citation>
    <scope>NUCLEOTIDE SEQUENCE [LARGE SCALE GENOMIC DNA]</scope>
    <source>
        <strain evidence="2 3">S-5007</strain>
    </source>
</reference>
<dbReference type="KEGG" id="taer:GT409_02250"/>
<dbReference type="Proteomes" id="UP000464954">
    <property type="component" value="Chromosome"/>
</dbReference>
<organism evidence="2 3">
    <name type="scientific">Tichowtungia aerotolerans</name>
    <dbReference type="NCBI Taxonomy" id="2697043"/>
    <lineage>
        <taxon>Bacteria</taxon>
        <taxon>Pseudomonadati</taxon>
        <taxon>Kiritimatiellota</taxon>
        <taxon>Tichowtungiia</taxon>
        <taxon>Tichowtungiales</taxon>
        <taxon>Tichowtungiaceae</taxon>
        <taxon>Tichowtungia</taxon>
    </lineage>
</organism>
<accession>A0A6P1MB33</accession>
<evidence type="ECO:0000313" key="2">
    <source>
        <dbReference type="EMBL" id="QHI68325.1"/>
    </source>
</evidence>
<keyword evidence="1" id="KW-0732">Signal</keyword>
<evidence type="ECO:0008006" key="4">
    <source>
        <dbReference type="Google" id="ProtNLM"/>
    </source>
</evidence>
<protein>
    <recommendedName>
        <fullName evidence="4">MipA/OmpV family protein</fullName>
    </recommendedName>
</protein>
<name>A0A6P1MB33_9BACT</name>
<feature type="signal peptide" evidence="1">
    <location>
        <begin position="1"/>
        <end position="19"/>
    </location>
</feature>
<keyword evidence="3" id="KW-1185">Reference proteome</keyword>
<evidence type="ECO:0000313" key="3">
    <source>
        <dbReference type="Proteomes" id="UP000464954"/>
    </source>
</evidence>
<gene>
    <name evidence="2" type="ORF">GT409_02250</name>
</gene>
<sequence>MKKLILISLLFSLAIPAFSKNWNNISTTVTLGYESRYVLYGYRLSKHLWHADVYFSMPAGERLTVWAGSWLGTLPDGTYNEIDFYTGADYQLTDHISAGLAYSMFNYLEAPFPTSQQAHEISGHLTMTAGPFTLSLRDLYDSEAEGHLARAVAAFDHPITDTVGLSLSAEYGYSFDYFAAGDGLNHALFKAAVPVRMNKTWTVSPFIAQSLALDVIDSFEEDQFYGGVFVSTTF</sequence>
<proteinExistence type="predicted"/>